<name>A0AAN7BNZ7_9PEZI</name>
<gene>
    <name evidence="2" type="ORF">QBC38DRAFT_479669</name>
</gene>
<keyword evidence="1" id="KW-0812">Transmembrane</keyword>
<dbReference type="AlphaFoldDB" id="A0AAN7BNZ7"/>
<comment type="caution">
    <text evidence="2">The sequence shown here is derived from an EMBL/GenBank/DDBJ whole genome shotgun (WGS) entry which is preliminary data.</text>
</comment>
<evidence type="ECO:0000313" key="3">
    <source>
        <dbReference type="Proteomes" id="UP001301958"/>
    </source>
</evidence>
<feature type="transmembrane region" description="Helical" evidence="1">
    <location>
        <begin position="6"/>
        <end position="28"/>
    </location>
</feature>
<keyword evidence="1" id="KW-1133">Transmembrane helix</keyword>
<evidence type="ECO:0000313" key="2">
    <source>
        <dbReference type="EMBL" id="KAK4226792.1"/>
    </source>
</evidence>
<keyword evidence="1" id="KW-0472">Membrane</keyword>
<sequence>MFLFSPFLTAGRQFIVSFLLSIFVVSLLNEMASLWPSNNSISATLPCECDGIVLTAASKKNLPAVATCKTSVEMRAKQIPSP</sequence>
<reference evidence="2" key="1">
    <citation type="journal article" date="2023" name="Mol. Phylogenet. Evol.">
        <title>Genome-scale phylogeny and comparative genomics of the fungal order Sordariales.</title>
        <authorList>
            <person name="Hensen N."/>
            <person name="Bonometti L."/>
            <person name="Westerberg I."/>
            <person name="Brannstrom I.O."/>
            <person name="Guillou S."/>
            <person name="Cros-Aarteil S."/>
            <person name="Calhoun S."/>
            <person name="Haridas S."/>
            <person name="Kuo A."/>
            <person name="Mondo S."/>
            <person name="Pangilinan J."/>
            <person name="Riley R."/>
            <person name="LaButti K."/>
            <person name="Andreopoulos B."/>
            <person name="Lipzen A."/>
            <person name="Chen C."/>
            <person name="Yan M."/>
            <person name="Daum C."/>
            <person name="Ng V."/>
            <person name="Clum A."/>
            <person name="Steindorff A."/>
            <person name="Ohm R.A."/>
            <person name="Martin F."/>
            <person name="Silar P."/>
            <person name="Natvig D.O."/>
            <person name="Lalanne C."/>
            <person name="Gautier V."/>
            <person name="Ament-Velasquez S.L."/>
            <person name="Kruys A."/>
            <person name="Hutchinson M.I."/>
            <person name="Powell A.J."/>
            <person name="Barry K."/>
            <person name="Miller A.N."/>
            <person name="Grigoriev I.V."/>
            <person name="Debuchy R."/>
            <person name="Gladieux P."/>
            <person name="Hiltunen Thoren M."/>
            <person name="Johannesson H."/>
        </authorList>
    </citation>
    <scope>NUCLEOTIDE SEQUENCE</scope>
    <source>
        <strain evidence="2">CBS 990.96</strain>
    </source>
</reference>
<evidence type="ECO:0000256" key="1">
    <source>
        <dbReference type="SAM" id="Phobius"/>
    </source>
</evidence>
<proteinExistence type="predicted"/>
<accession>A0AAN7BNZ7</accession>
<dbReference type="Proteomes" id="UP001301958">
    <property type="component" value="Unassembled WGS sequence"/>
</dbReference>
<dbReference type="EMBL" id="MU865342">
    <property type="protein sequence ID" value="KAK4226792.1"/>
    <property type="molecule type" value="Genomic_DNA"/>
</dbReference>
<organism evidence="2 3">
    <name type="scientific">Podospora fimiseda</name>
    <dbReference type="NCBI Taxonomy" id="252190"/>
    <lineage>
        <taxon>Eukaryota</taxon>
        <taxon>Fungi</taxon>
        <taxon>Dikarya</taxon>
        <taxon>Ascomycota</taxon>
        <taxon>Pezizomycotina</taxon>
        <taxon>Sordariomycetes</taxon>
        <taxon>Sordariomycetidae</taxon>
        <taxon>Sordariales</taxon>
        <taxon>Podosporaceae</taxon>
        <taxon>Podospora</taxon>
    </lineage>
</organism>
<reference evidence="2" key="2">
    <citation type="submission" date="2023-05" db="EMBL/GenBank/DDBJ databases">
        <authorList>
            <consortium name="Lawrence Berkeley National Laboratory"/>
            <person name="Steindorff A."/>
            <person name="Hensen N."/>
            <person name="Bonometti L."/>
            <person name="Westerberg I."/>
            <person name="Brannstrom I.O."/>
            <person name="Guillou S."/>
            <person name="Cros-Aarteil S."/>
            <person name="Calhoun S."/>
            <person name="Haridas S."/>
            <person name="Kuo A."/>
            <person name="Mondo S."/>
            <person name="Pangilinan J."/>
            <person name="Riley R."/>
            <person name="Labutti K."/>
            <person name="Andreopoulos B."/>
            <person name="Lipzen A."/>
            <person name="Chen C."/>
            <person name="Yanf M."/>
            <person name="Daum C."/>
            <person name="Ng V."/>
            <person name="Clum A."/>
            <person name="Ohm R."/>
            <person name="Martin F."/>
            <person name="Silar P."/>
            <person name="Natvig D."/>
            <person name="Lalanne C."/>
            <person name="Gautier V."/>
            <person name="Ament-Velasquez S.L."/>
            <person name="Kruys A."/>
            <person name="Hutchinson M.I."/>
            <person name="Powell A.J."/>
            <person name="Barry K."/>
            <person name="Miller A.N."/>
            <person name="Grigoriev I.V."/>
            <person name="Debuchy R."/>
            <person name="Gladieux P."/>
            <person name="Thoren M.H."/>
            <person name="Johannesson H."/>
        </authorList>
    </citation>
    <scope>NUCLEOTIDE SEQUENCE</scope>
    <source>
        <strain evidence="2">CBS 990.96</strain>
    </source>
</reference>
<keyword evidence="3" id="KW-1185">Reference proteome</keyword>
<protein>
    <submittedName>
        <fullName evidence="2">Uncharacterized protein</fullName>
    </submittedName>
</protein>